<evidence type="ECO:0000313" key="10">
    <source>
        <dbReference type="Proteomes" id="UP000295678"/>
    </source>
</evidence>
<dbReference type="GO" id="GO:0006353">
    <property type="term" value="P:DNA-templated transcription termination"/>
    <property type="evidence" value="ECO:0007669"/>
    <property type="project" value="UniProtKB-UniRule"/>
</dbReference>
<keyword evidence="4 6" id="KW-0805">Transcription regulation</keyword>
<dbReference type="InterPro" id="IPR011605">
    <property type="entry name" value="NusB_fam"/>
</dbReference>
<dbReference type="PANTHER" id="PTHR11078">
    <property type="entry name" value="N UTILIZATION SUBSTANCE PROTEIN B-RELATED"/>
    <property type="match status" value="1"/>
</dbReference>
<feature type="region of interest" description="Disordered" evidence="7">
    <location>
        <begin position="1"/>
        <end position="25"/>
    </location>
</feature>
<name>A0A4R3MGL0_9HYPH</name>
<dbReference type="Proteomes" id="UP000295678">
    <property type="component" value="Unassembled WGS sequence"/>
</dbReference>
<reference evidence="9 10" key="1">
    <citation type="submission" date="2019-03" db="EMBL/GenBank/DDBJ databases">
        <title>Genomic Encyclopedia of Type Strains, Phase IV (KMG-IV): sequencing the most valuable type-strain genomes for metagenomic binning, comparative biology and taxonomic classification.</title>
        <authorList>
            <person name="Goeker M."/>
        </authorList>
    </citation>
    <scope>NUCLEOTIDE SEQUENCE [LARGE SCALE GENOMIC DNA]</scope>
    <source>
        <strain evidence="9 10">DSM 19345</strain>
    </source>
</reference>
<dbReference type="RefSeq" id="WP_132806238.1">
    <property type="nucleotide sequence ID" value="NZ_SMAK01000004.1"/>
</dbReference>
<dbReference type="OrthoDB" id="9797817at2"/>
<dbReference type="PANTHER" id="PTHR11078:SF3">
    <property type="entry name" value="ANTITERMINATION NUSB DOMAIN-CONTAINING PROTEIN"/>
    <property type="match status" value="1"/>
</dbReference>
<comment type="caution">
    <text evidence="9">The sequence shown here is derived from an EMBL/GenBank/DDBJ whole genome shotgun (WGS) entry which is preliminary data.</text>
</comment>
<evidence type="ECO:0000259" key="8">
    <source>
        <dbReference type="Pfam" id="PF01029"/>
    </source>
</evidence>
<evidence type="ECO:0000256" key="2">
    <source>
        <dbReference type="ARBA" id="ARBA00022814"/>
    </source>
</evidence>
<accession>A0A4R3MGL0</accession>
<keyword evidence="10" id="KW-1185">Reference proteome</keyword>
<dbReference type="HAMAP" id="MF_00073">
    <property type="entry name" value="NusB"/>
    <property type="match status" value="1"/>
</dbReference>
<feature type="domain" description="NusB/RsmB/TIM44" evidence="8">
    <location>
        <begin position="28"/>
        <end position="162"/>
    </location>
</feature>
<proteinExistence type="inferred from homology"/>
<organism evidence="9 10">
    <name type="scientific">Tepidamorphus gemmatus</name>
    <dbReference type="NCBI Taxonomy" id="747076"/>
    <lineage>
        <taxon>Bacteria</taxon>
        <taxon>Pseudomonadati</taxon>
        <taxon>Pseudomonadota</taxon>
        <taxon>Alphaproteobacteria</taxon>
        <taxon>Hyphomicrobiales</taxon>
        <taxon>Tepidamorphaceae</taxon>
        <taxon>Tepidamorphus</taxon>
    </lineage>
</organism>
<evidence type="ECO:0000256" key="4">
    <source>
        <dbReference type="ARBA" id="ARBA00023015"/>
    </source>
</evidence>
<dbReference type="SUPFAM" id="SSF48013">
    <property type="entry name" value="NusB-like"/>
    <property type="match status" value="1"/>
</dbReference>
<dbReference type="InterPro" id="IPR035926">
    <property type="entry name" value="NusB-like_sf"/>
</dbReference>
<keyword evidence="2 6" id="KW-0889">Transcription antitermination</keyword>
<dbReference type="Pfam" id="PF01029">
    <property type="entry name" value="NusB"/>
    <property type="match status" value="1"/>
</dbReference>
<dbReference type="GO" id="GO:0003723">
    <property type="term" value="F:RNA binding"/>
    <property type="evidence" value="ECO:0007669"/>
    <property type="project" value="UniProtKB-UniRule"/>
</dbReference>
<evidence type="ECO:0000256" key="3">
    <source>
        <dbReference type="ARBA" id="ARBA00022884"/>
    </source>
</evidence>
<gene>
    <name evidence="6" type="primary">nusB</name>
    <name evidence="9" type="ORF">EDC22_104252</name>
</gene>
<feature type="compositionally biased region" description="Basic and acidic residues" evidence="7">
    <location>
        <begin position="1"/>
        <end position="15"/>
    </location>
</feature>
<comment type="function">
    <text evidence="6">Involved in transcription antitermination. Required for transcription of ribosomal RNA (rRNA) genes. Binds specifically to the boxA antiterminator sequence of the ribosomal RNA (rrn) operons.</text>
</comment>
<dbReference type="Gene3D" id="1.10.940.10">
    <property type="entry name" value="NusB-like"/>
    <property type="match status" value="1"/>
</dbReference>
<protein>
    <recommendedName>
        <fullName evidence="6">Transcription antitermination protein NusB</fullName>
    </recommendedName>
    <alternativeName>
        <fullName evidence="6">Antitermination factor NusB</fullName>
    </alternativeName>
</protein>
<sequence length="175" mass="19502">MTAARKPDAPRRDARSSGAGKANRRGASRLAAVQALYQMDVAGTDLLATIAEFEQHRLGSEIEGDRLIDADVGFFRDLLGGVVRLQRRIDTEVDQSLEGGWPLRRLDMTLRAILRAGVYELIERRDVPARVIISEYVDIARAFFDEGDEPGLVNALLDRLARRIRQAEFSPDAAR</sequence>
<evidence type="ECO:0000256" key="5">
    <source>
        <dbReference type="ARBA" id="ARBA00023163"/>
    </source>
</evidence>
<keyword evidence="3 6" id="KW-0694">RNA-binding</keyword>
<dbReference type="GO" id="GO:0005829">
    <property type="term" value="C:cytosol"/>
    <property type="evidence" value="ECO:0007669"/>
    <property type="project" value="TreeGrafter"/>
</dbReference>
<dbReference type="EMBL" id="SMAK01000004">
    <property type="protein sequence ID" value="TCT11489.1"/>
    <property type="molecule type" value="Genomic_DNA"/>
</dbReference>
<evidence type="ECO:0000256" key="1">
    <source>
        <dbReference type="ARBA" id="ARBA00005952"/>
    </source>
</evidence>
<dbReference type="GO" id="GO:0031564">
    <property type="term" value="P:transcription antitermination"/>
    <property type="evidence" value="ECO:0007669"/>
    <property type="project" value="UniProtKB-KW"/>
</dbReference>
<dbReference type="AlphaFoldDB" id="A0A4R3MGL0"/>
<evidence type="ECO:0000256" key="7">
    <source>
        <dbReference type="SAM" id="MobiDB-lite"/>
    </source>
</evidence>
<keyword evidence="5 6" id="KW-0804">Transcription</keyword>
<evidence type="ECO:0000256" key="6">
    <source>
        <dbReference type="HAMAP-Rule" id="MF_00073"/>
    </source>
</evidence>
<comment type="similarity">
    <text evidence="1 6">Belongs to the NusB family.</text>
</comment>
<evidence type="ECO:0000313" key="9">
    <source>
        <dbReference type="EMBL" id="TCT11489.1"/>
    </source>
</evidence>
<dbReference type="NCBIfam" id="TIGR01951">
    <property type="entry name" value="nusB"/>
    <property type="match status" value="1"/>
</dbReference>
<dbReference type="InterPro" id="IPR006027">
    <property type="entry name" value="NusB_RsmB_TIM44"/>
</dbReference>